<feature type="domain" description="CusB-like beta-barrel" evidence="5">
    <location>
        <begin position="227"/>
        <end position="297"/>
    </location>
</feature>
<comment type="similarity">
    <text evidence="1">Belongs to the membrane fusion protein (MFP) (TC 8.A.1) family.</text>
</comment>
<dbReference type="Gene3D" id="2.40.50.100">
    <property type="match status" value="1"/>
</dbReference>
<evidence type="ECO:0000259" key="5">
    <source>
        <dbReference type="Pfam" id="PF25954"/>
    </source>
</evidence>
<evidence type="ECO:0000256" key="1">
    <source>
        <dbReference type="ARBA" id="ARBA00009477"/>
    </source>
</evidence>
<dbReference type="PANTHER" id="PTHR30469">
    <property type="entry name" value="MULTIDRUG RESISTANCE PROTEIN MDTA"/>
    <property type="match status" value="1"/>
</dbReference>
<evidence type="ECO:0000256" key="3">
    <source>
        <dbReference type="SAM" id="Phobius"/>
    </source>
</evidence>
<dbReference type="NCBIfam" id="TIGR01730">
    <property type="entry name" value="RND_mfp"/>
    <property type="match status" value="1"/>
</dbReference>
<keyword evidence="2" id="KW-0175">Coiled coil</keyword>
<reference evidence="7 8" key="1">
    <citation type="submission" date="2016-12" db="EMBL/GenBank/DDBJ databases">
        <authorList>
            <person name="Song W.-J."/>
            <person name="Kurnit D.M."/>
        </authorList>
    </citation>
    <scope>NUCLEOTIDE SEQUENCE [LARGE SCALE GENOMIC DNA]</scope>
    <source>
        <strain evidence="7 8">DSM 18488</strain>
    </source>
</reference>
<dbReference type="Gene3D" id="2.40.420.20">
    <property type="match status" value="1"/>
</dbReference>
<gene>
    <name evidence="7" type="ORF">SAMN02745220_03081</name>
</gene>
<keyword evidence="8" id="KW-1185">Reference proteome</keyword>
<dbReference type="SUPFAM" id="SSF111369">
    <property type="entry name" value="HlyD-like secretion proteins"/>
    <property type="match status" value="1"/>
</dbReference>
<organism evidence="7 8">
    <name type="scientific">Desulfopila aestuarii DSM 18488</name>
    <dbReference type="NCBI Taxonomy" id="1121416"/>
    <lineage>
        <taxon>Bacteria</taxon>
        <taxon>Pseudomonadati</taxon>
        <taxon>Thermodesulfobacteriota</taxon>
        <taxon>Desulfobulbia</taxon>
        <taxon>Desulfobulbales</taxon>
        <taxon>Desulfocapsaceae</taxon>
        <taxon>Desulfopila</taxon>
    </lineage>
</organism>
<protein>
    <submittedName>
        <fullName evidence="7">RND family efflux transporter, MFP subunit</fullName>
    </submittedName>
</protein>
<evidence type="ECO:0000259" key="6">
    <source>
        <dbReference type="Pfam" id="PF25989"/>
    </source>
</evidence>
<dbReference type="Gene3D" id="2.40.30.170">
    <property type="match status" value="1"/>
</dbReference>
<dbReference type="Proteomes" id="UP000184603">
    <property type="component" value="Unassembled WGS sequence"/>
</dbReference>
<dbReference type="EMBL" id="FRFE01000015">
    <property type="protein sequence ID" value="SHO49772.1"/>
    <property type="molecule type" value="Genomic_DNA"/>
</dbReference>
<keyword evidence="3" id="KW-0472">Membrane</keyword>
<dbReference type="InterPro" id="IPR058625">
    <property type="entry name" value="MdtA-like_BSH"/>
</dbReference>
<evidence type="ECO:0000259" key="4">
    <source>
        <dbReference type="Pfam" id="PF25917"/>
    </source>
</evidence>
<keyword evidence="3" id="KW-1133">Transmembrane helix</keyword>
<feature type="domain" description="YknX-like C-terminal permuted SH3-like" evidence="6">
    <location>
        <begin position="304"/>
        <end position="371"/>
    </location>
</feature>
<dbReference type="Pfam" id="PF25954">
    <property type="entry name" value="Beta-barrel_RND_2"/>
    <property type="match status" value="1"/>
</dbReference>
<dbReference type="InterPro" id="IPR006143">
    <property type="entry name" value="RND_pump_MFP"/>
</dbReference>
<proteinExistence type="inferred from homology"/>
<dbReference type="STRING" id="1121416.SAMN02745220_03081"/>
<evidence type="ECO:0000313" key="8">
    <source>
        <dbReference type="Proteomes" id="UP000184603"/>
    </source>
</evidence>
<dbReference type="InterPro" id="IPR058637">
    <property type="entry name" value="YknX-like_C"/>
</dbReference>
<dbReference type="GO" id="GO:1990281">
    <property type="term" value="C:efflux pump complex"/>
    <property type="evidence" value="ECO:0007669"/>
    <property type="project" value="TreeGrafter"/>
</dbReference>
<feature type="domain" description="Multidrug resistance protein MdtA-like barrel-sandwich hybrid" evidence="4">
    <location>
        <begin position="96"/>
        <end position="214"/>
    </location>
</feature>
<dbReference type="Pfam" id="PF25917">
    <property type="entry name" value="BSH_RND"/>
    <property type="match status" value="1"/>
</dbReference>
<dbReference type="Pfam" id="PF25989">
    <property type="entry name" value="YknX_C"/>
    <property type="match status" value="1"/>
</dbReference>
<evidence type="ECO:0000313" key="7">
    <source>
        <dbReference type="EMBL" id="SHO49772.1"/>
    </source>
</evidence>
<feature type="transmembrane region" description="Helical" evidence="3">
    <location>
        <begin position="23"/>
        <end position="42"/>
    </location>
</feature>
<dbReference type="AlphaFoldDB" id="A0A1M7YAY7"/>
<keyword evidence="3" id="KW-0812">Transmembrane</keyword>
<feature type="coiled-coil region" evidence="2">
    <location>
        <begin position="128"/>
        <end position="189"/>
    </location>
</feature>
<evidence type="ECO:0000256" key="2">
    <source>
        <dbReference type="SAM" id="Coils"/>
    </source>
</evidence>
<sequence>MSSPTTPPKSLRARTVYFIWSNMPRFALLMMVALIVVLFFAIKKEGESIAASKAAEISSEKPPVNAVTLLLTPREIQDRINLPGSIEPWTDLQLLAKIKGTVTELLVSEGDRVNEGDIIARIEEADYRIALERARAAYNQAKADLERDKSIYSKGMIPTADIENRRTNLAKAKADLEDAELQYSRCNIVAPMSGIIKTMDAKIGLLLSVGDPIARILEIDRLKGVIGIPESDVNAVRPLTSVEMSIQALGDEKIIGKNQFISPAPDSVARLYEMELAIDNSDGRILPGMFVRADIVKKTVANAVVVPFYSVISRKNEHFVFVEKNGVVEKRNVKMGIMDGWMVQITTGLAAGENLVVEGHRDVENGQQVNVIKALTNPGELTL</sequence>
<dbReference type="OrthoDB" id="9800209at2"/>
<accession>A0A1M7YAY7</accession>
<dbReference type="Gene3D" id="1.10.287.470">
    <property type="entry name" value="Helix hairpin bin"/>
    <property type="match status" value="1"/>
</dbReference>
<dbReference type="RefSeq" id="WP_084554031.1">
    <property type="nucleotide sequence ID" value="NZ_FRFE01000015.1"/>
</dbReference>
<dbReference type="GO" id="GO:0015562">
    <property type="term" value="F:efflux transmembrane transporter activity"/>
    <property type="evidence" value="ECO:0007669"/>
    <property type="project" value="TreeGrafter"/>
</dbReference>
<name>A0A1M7YAY7_9BACT</name>
<dbReference type="InterPro" id="IPR058792">
    <property type="entry name" value="Beta-barrel_RND_2"/>
</dbReference>